<evidence type="ECO:0000313" key="2">
    <source>
        <dbReference type="Proteomes" id="UP000305539"/>
    </source>
</evidence>
<proteinExistence type="predicted"/>
<sequence>MQFAERSSAAQHVVEQLANVSPEFGPQAFGPIVASRVTAMLTAIDAAASTAGQPLLVTDLLPGVDLIVAPDHSQPAQRAPADAPSLASTWDREPAGADWIGALAGLVTAALSQARAGAGEQGAWYHHGGDGLHYFVFDSRDRAQALQQLGVEETDLVMVSRIEEV</sequence>
<organism evidence="1 2">
    <name type="scientific">Trinickia terrae</name>
    <dbReference type="NCBI Taxonomy" id="2571161"/>
    <lineage>
        <taxon>Bacteria</taxon>
        <taxon>Pseudomonadati</taxon>
        <taxon>Pseudomonadota</taxon>
        <taxon>Betaproteobacteria</taxon>
        <taxon>Burkholderiales</taxon>
        <taxon>Burkholderiaceae</taxon>
        <taxon>Trinickia</taxon>
    </lineage>
</organism>
<dbReference type="Proteomes" id="UP000305539">
    <property type="component" value="Unassembled WGS sequence"/>
</dbReference>
<accession>A0A4U1I9Q3</accession>
<gene>
    <name evidence="1" type="ORF">FAZ69_08340</name>
</gene>
<protein>
    <submittedName>
        <fullName evidence="1">Uncharacterized protein</fullName>
    </submittedName>
</protein>
<keyword evidence="2" id="KW-1185">Reference proteome</keyword>
<dbReference type="AlphaFoldDB" id="A0A4U1I9Q3"/>
<evidence type="ECO:0000313" key="1">
    <source>
        <dbReference type="EMBL" id="TKC90147.1"/>
    </source>
</evidence>
<reference evidence="1 2" key="1">
    <citation type="submission" date="2019-04" db="EMBL/GenBank/DDBJ databases">
        <title>Trinickia sp. 7GSK02, isolated from subtropical forest soil.</title>
        <authorList>
            <person name="Gao Z.-H."/>
            <person name="Qiu L.-H."/>
        </authorList>
    </citation>
    <scope>NUCLEOTIDE SEQUENCE [LARGE SCALE GENOMIC DNA]</scope>
    <source>
        <strain evidence="1 2">7GSK02</strain>
    </source>
</reference>
<comment type="caution">
    <text evidence="1">The sequence shown here is derived from an EMBL/GenBank/DDBJ whole genome shotgun (WGS) entry which is preliminary data.</text>
</comment>
<name>A0A4U1I9Q3_9BURK</name>
<dbReference type="RefSeq" id="WP_136893477.1">
    <property type="nucleotide sequence ID" value="NZ_SWJE01000004.1"/>
</dbReference>
<dbReference type="EMBL" id="SWJE01000004">
    <property type="protein sequence ID" value="TKC90147.1"/>
    <property type="molecule type" value="Genomic_DNA"/>
</dbReference>